<name>A0A976FIA9_BRELC</name>
<proteinExistence type="predicted"/>
<evidence type="ECO:0000313" key="1">
    <source>
        <dbReference type="EMBL" id="TDH67086.1"/>
    </source>
</evidence>
<dbReference type="Proteomes" id="UP000294530">
    <property type="component" value="Unassembled WGS sequence"/>
</dbReference>
<evidence type="ECO:0000313" key="2">
    <source>
        <dbReference type="Proteomes" id="UP000294530"/>
    </source>
</evidence>
<reference evidence="1 2" key="1">
    <citation type="journal article" date="2021" name="Genome Biol.">
        <title>AFLAP: assembly-free linkage analysis pipeline using k-mers from genome sequencing data.</title>
        <authorList>
            <person name="Fletcher K."/>
            <person name="Zhang L."/>
            <person name="Gil J."/>
            <person name="Han R."/>
            <person name="Cavanaugh K."/>
            <person name="Michelmore R."/>
        </authorList>
    </citation>
    <scope>NUCLEOTIDE SEQUENCE [LARGE SCALE GENOMIC DNA]</scope>
    <source>
        <strain evidence="1 2">SF5</strain>
    </source>
</reference>
<sequence length="80" mass="9467">MQHISSSKGFCKDDQQVDLVSGQLQFYGHKTMQLMRRFVLNNLVIMQPVYALYQVNDANNILETCHFFGEFLKYRRANFE</sequence>
<dbReference type="KEGG" id="blac:94351048"/>
<comment type="caution">
    <text evidence="1">The sequence shown here is derived from an EMBL/GenBank/DDBJ whole genome shotgun (WGS) entry which is preliminary data.</text>
</comment>
<organism evidence="1 2">
    <name type="scientific">Bremia lactucae</name>
    <name type="common">Lettuce downy mildew</name>
    <dbReference type="NCBI Taxonomy" id="4779"/>
    <lineage>
        <taxon>Eukaryota</taxon>
        <taxon>Sar</taxon>
        <taxon>Stramenopiles</taxon>
        <taxon>Oomycota</taxon>
        <taxon>Peronosporomycetes</taxon>
        <taxon>Peronosporales</taxon>
        <taxon>Peronosporaceae</taxon>
        <taxon>Bremia</taxon>
    </lineage>
</organism>
<dbReference type="AlphaFoldDB" id="A0A976FIA9"/>
<keyword evidence="2" id="KW-1185">Reference proteome</keyword>
<dbReference type="RefSeq" id="XP_067816585.1">
    <property type="nucleotide sequence ID" value="XM_067965377.1"/>
</dbReference>
<dbReference type="GeneID" id="94351048"/>
<gene>
    <name evidence="1" type="ORF">CCR75_007316</name>
</gene>
<accession>A0A976FIA9</accession>
<protein>
    <submittedName>
        <fullName evidence="1">Uncharacterized protein</fullName>
    </submittedName>
</protein>
<dbReference type="EMBL" id="SHOA02000006">
    <property type="protein sequence ID" value="TDH67086.1"/>
    <property type="molecule type" value="Genomic_DNA"/>
</dbReference>